<evidence type="ECO:0000256" key="15">
    <source>
        <dbReference type="ARBA" id="ARBA00034617"/>
    </source>
</evidence>
<name>A0ABU9HJB0_9FLAO</name>
<evidence type="ECO:0000256" key="12">
    <source>
        <dbReference type="ARBA" id="ARBA00023172"/>
    </source>
</evidence>
<organism evidence="20 21">
    <name type="scientific">Flavobacterium flavipallidum</name>
    <dbReference type="NCBI Taxonomy" id="3139140"/>
    <lineage>
        <taxon>Bacteria</taxon>
        <taxon>Pseudomonadati</taxon>
        <taxon>Bacteroidota</taxon>
        <taxon>Flavobacteriia</taxon>
        <taxon>Flavobacteriales</taxon>
        <taxon>Flavobacteriaceae</taxon>
        <taxon>Flavobacterium</taxon>
    </lineage>
</organism>
<dbReference type="InterPro" id="IPR006293">
    <property type="entry name" value="DNA_helicase_ATP-dep_RecQ_bac"/>
</dbReference>
<dbReference type="SUPFAM" id="SSF47819">
    <property type="entry name" value="HRDC-like"/>
    <property type="match status" value="1"/>
</dbReference>
<dbReference type="SMART" id="SM00487">
    <property type="entry name" value="DEXDc"/>
    <property type="match status" value="1"/>
</dbReference>
<dbReference type="Gene3D" id="1.10.150.80">
    <property type="entry name" value="HRDC domain"/>
    <property type="match status" value="1"/>
</dbReference>
<keyword evidence="21" id="KW-1185">Reference proteome</keyword>
<evidence type="ECO:0000256" key="16">
    <source>
        <dbReference type="NCBIfam" id="TIGR01389"/>
    </source>
</evidence>
<comment type="caution">
    <text evidence="20">The sequence shown here is derived from an EMBL/GenBank/DDBJ whole genome shotgun (WGS) entry which is preliminary data.</text>
</comment>
<dbReference type="PANTHER" id="PTHR13710:SF105">
    <property type="entry name" value="ATP-DEPENDENT DNA HELICASE Q1"/>
    <property type="match status" value="1"/>
</dbReference>
<dbReference type="Pfam" id="PF00570">
    <property type="entry name" value="HRDC"/>
    <property type="match status" value="1"/>
</dbReference>
<dbReference type="SMART" id="SM00956">
    <property type="entry name" value="RQC"/>
    <property type="match status" value="1"/>
</dbReference>
<comment type="similarity">
    <text evidence="3">Belongs to the helicase family. RecQ subfamily.</text>
</comment>
<keyword evidence="8 20" id="KW-0347">Helicase</keyword>
<reference evidence="20 21" key="1">
    <citation type="submission" date="2024-04" db="EMBL/GenBank/DDBJ databases">
        <title>Flavobacterium sp. DGU99 16S ribosomal RNA gene Genome sequencing and assembly.</title>
        <authorList>
            <person name="Park S."/>
        </authorList>
    </citation>
    <scope>NUCLEOTIDE SEQUENCE [LARGE SCALE GENOMIC DNA]</scope>
    <source>
        <strain evidence="20 21">DGU99</strain>
    </source>
</reference>
<dbReference type="SUPFAM" id="SSF52540">
    <property type="entry name" value="P-loop containing nucleoside triphosphate hydrolases"/>
    <property type="match status" value="1"/>
</dbReference>
<dbReference type="SMART" id="SM00341">
    <property type="entry name" value="HRDC"/>
    <property type="match status" value="1"/>
</dbReference>
<accession>A0ABU9HJB0</accession>
<evidence type="ECO:0000256" key="14">
    <source>
        <dbReference type="ARBA" id="ARBA00023235"/>
    </source>
</evidence>
<dbReference type="GO" id="GO:0016787">
    <property type="term" value="F:hydrolase activity"/>
    <property type="evidence" value="ECO:0007669"/>
    <property type="project" value="UniProtKB-KW"/>
</dbReference>
<comment type="cofactor">
    <cofactor evidence="2">
        <name>Zn(2+)</name>
        <dbReference type="ChEBI" id="CHEBI:29105"/>
    </cofactor>
</comment>
<dbReference type="PROSITE" id="PS51194">
    <property type="entry name" value="HELICASE_CTER"/>
    <property type="match status" value="1"/>
</dbReference>
<evidence type="ECO:0000256" key="11">
    <source>
        <dbReference type="ARBA" id="ARBA00023125"/>
    </source>
</evidence>
<feature type="domain" description="Helicase ATP-binding" evidence="18">
    <location>
        <begin position="28"/>
        <end position="194"/>
    </location>
</feature>
<keyword evidence="12" id="KW-0233">DNA recombination</keyword>
<comment type="cofactor">
    <cofactor evidence="1">
        <name>Mg(2+)</name>
        <dbReference type="ChEBI" id="CHEBI:18420"/>
    </cofactor>
</comment>
<evidence type="ECO:0000256" key="10">
    <source>
        <dbReference type="ARBA" id="ARBA00022840"/>
    </source>
</evidence>
<evidence type="ECO:0000256" key="1">
    <source>
        <dbReference type="ARBA" id="ARBA00001946"/>
    </source>
</evidence>
<dbReference type="Pfam" id="PF16124">
    <property type="entry name" value="RecQ_Zn_bind"/>
    <property type="match status" value="1"/>
</dbReference>
<dbReference type="GO" id="GO:0003678">
    <property type="term" value="F:DNA helicase activity"/>
    <property type="evidence" value="ECO:0007669"/>
    <property type="project" value="UniProtKB-EC"/>
</dbReference>
<feature type="domain" description="Helicase C-terminal" evidence="19">
    <location>
        <begin position="215"/>
        <end position="363"/>
    </location>
</feature>
<dbReference type="Pfam" id="PF09382">
    <property type="entry name" value="RQC"/>
    <property type="match status" value="1"/>
</dbReference>
<evidence type="ECO:0000256" key="6">
    <source>
        <dbReference type="ARBA" id="ARBA00022763"/>
    </source>
</evidence>
<evidence type="ECO:0000259" key="18">
    <source>
        <dbReference type="PROSITE" id="PS51192"/>
    </source>
</evidence>
<evidence type="ECO:0000256" key="8">
    <source>
        <dbReference type="ARBA" id="ARBA00022806"/>
    </source>
</evidence>
<dbReference type="InterPro" id="IPR001650">
    <property type="entry name" value="Helicase_C-like"/>
</dbReference>
<dbReference type="InterPro" id="IPR044876">
    <property type="entry name" value="HRDC_dom_sf"/>
</dbReference>
<keyword evidence="6" id="KW-0227">DNA damage</keyword>
<dbReference type="EC" id="5.6.2.4" evidence="16"/>
<dbReference type="CDD" id="cd18794">
    <property type="entry name" value="SF2_C_RecQ"/>
    <property type="match status" value="1"/>
</dbReference>
<dbReference type="Pfam" id="PF00271">
    <property type="entry name" value="Helicase_C"/>
    <property type="match status" value="1"/>
</dbReference>
<dbReference type="RefSeq" id="WP_341699453.1">
    <property type="nucleotide sequence ID" value="NZ_JBBYHU010000005.1"/>
</dbReference>
<keyword evidence="10" id="KW-0067">ATP-binding</keyword>
<dbReference type="Gene3D" id="1.10.10.10">
    <property type="entry name" value="Winged helix-like DNA-binding domain superfamily/Winged helix DNA-binding domain"/>
    <property type="match status" value="1"/>
</dbReference>
<keyword evidence="4" id="KW-0479">Metal-binding</keyword>
<dbReference type="CDD" id="cd17920">
    <property type="entry name" value="DEXHc_RecQ"/>
    <property type="match status" value="1"/>
</dbReference>
<keyword evidence="14" id="KW-0413">Isomerase</keyword>
<evidence type="ECO:0000256" key="2">
    <source>
        <dbReference type="ARBA" id="ARBA00001947"/>
    </source>
</evidence>
<dbReference type="Pfam" id="PF14493">
    <property type="entry name" value="HTH_40"/>
    <property type="match status" value="1"/>
</dbReference>
<dbReference type="Gene3D" id="1.10.10.1390">
    <property type="entry name" value="ATP-dependent DNA helicase RecQ"/>
    <property type="match status" value="1"/>
</dbReference>
<protein>
    <recommendedName>
        <fullName evidence="16">DNA helicase RecQ</fullName>
        <ecNumber evidence="16">5.6.2.4</ecNumber>
    </recommendedName>
</protein>
<proteinExistence type="inferred from homology"/>
<gene>
    <name evidence="20" type="primary">recQ</name>
    <name evidence="20" type="ORF">AAEO59_04010</name>
</gene>
<dbReference type="NCBIfam" id="TIGR00614">
    <property type="entry name" value="recQ_fam"/>
    <property type="match status" value="1"/>
</dbReference>
<dbReference type="InterPro" id="IPR002121">
    <property type="entry name" value="HRDC_dom"/>
</dbReference>
<dbReference type="SUPFAM" id="SSF46785">
    <property type="entry name" value="Winged helix' DNA-binding domain"/>
    <property type="match status" value="1"/>
</dbReference>
<dbReference type="InterPro" id="IPR018982">
    <property type="entry name" value="RQC_domain"/>
</dbReference>
<dbReference type="InterPro" id="IPR010997">
    <property type="entry name" value="HRDC-like_sf"/>
</dbReference>
<dbReference type="InterPro" id="IPR014001">
    <property type="entry name" value="Helicase_ATP-bd"/>
</dbReference>
<dbReference type="EMBL" id="JBBYHU010000005">
    <property type="protein sequence ID" value="MEL1240208.1"/>
    <property type="molecule type" value="Genomic_DNA"/>
</dbReference>
<feature type="domain" description="HRDC" evidence="17">
    <location>
        <begin position="518"/>
        <end position="598"/>
    </location>
</feature>
<comment type="catalytic activity">
    <reaction evidence="15">
        <text>Couples ATP hydrolysis with the unwinding of duplex DNA by translocating in the 3'-5' direction.</text>
        <dbReference type="EC" id="5.6.2.4"/>
    </reaction>
</comment>
<keyword evidence="5" id="KW-0547">Nucleotide-binding</keyword>
<dbReference type="InterPro" id="IPR004589">
    <property type="entry name" value="DNA_helicase_ATP-dep_RecQ"/>
</dbReference>
<dbReference type="InterPro" id="IPR011545">
    <property type="entry name" value="DEAD/DEAH_box_helicase_dom"/>
</dbReference>
<evidence type="ECO:0000313" key="21">
    <source>
        <dbReference type="Proteomes" id="UP001398556"/>
    </source>
</evidence>
<dbReference type="Proteomes" id="UP001398556">
    <property type="component" value="Unassembled WGS sequence"/>
</dbReference>
<keyword evidence="13" id="KW-0234">DNA repair</keyword>
<evidence type="ECO:0000256" key="5">
    <source>
        <dbReference type="ARBA" id="ARBA00022741"/>
    </source>
</evidence>
<evidence type="ECO:0000256" key="7">
    <source>
        <dbReference type="ARBA" id="ARBA00022801"/>
    </source>
</evidence>
<dbReference type="NCBIfam" id="TIGR01389">
    <property type="entry name" value="recQ"/>
    <property type="match status" value="1"/>
</dbReference>
<dbReference type="InterPro" id="IPR032284">
    <property type="entry name" value="RecQ_Zn-bd"/>
</dbReference>
<evidence type="ECO:0000256" key="9">
    <source>
        <dbReference type="ARBA" id="ARBA00022833"/>
    </source>
</evidence>
<dbReference type="InterPro" id="IPR036388">
    <property type="entry name" value="WH-like_DNA-bd_sf"/>
</dbReference>
<evidence type="ECO:0000256" key="13">
    <source>
        <dbReference type="ARBA" id="ARBA00023204"/>
    </source>
</evidence>
<evidence type="ECO:0000256" key="3">
    <source>
        <dbReference type="ARBA" id="ARBA00005446"/>
    </source>
</evidence>
<dbReference type="PROSITE" id="PS50967">
    <property type="entry name" value="HRDC"/>
    <property type="match status" value="1"/>
</dbReference>
<evidence type="ECO:0000256" key="4">
    <source>
        <dbReference type="ARBA" id="ARBA00022723"/>
    </source>
</evidence>
<dbReference type="Pfam" id="PF00270">
    <property type="entry name" value="DEAD"/>
    <property type="match status" value="1"/>
</dbReference>
<keyword evidence="7 20" id="KW-0378">Hydrolase</keyword>
<keyword evidence="9" id="KW-0862">Zinc</keyword>
<evidence type="ECO:0000259" key="19">
    <source>
        <dbReference type="PROSITE" id="PS51194"/>
    </source>
</evidence>
<sequence>MISSAILHTTLKENFGFEKFRTNQEAIINTILNTQDCLAIMPTGGGKSICFQLPALLLPGITVVISPLIALMKDQVDSLKANGIAACYINSTQTDEEQQKHIDNLKNNTVKLIYIAPESLSYLDNIFSLLTISLIAIDEAHCISSWGHDFRPSYTNLGYLKNRFPSTPILALTATADKATRQDISNQLNLKNPAVFIASFDRKNLSLEVRPALDRVKQIIDFIDSKPTDSGIIYCLSRKTTEELAEKLQKAGIAAKAYHAGLDAELRSKTQDDFINDECQVVCATIAFGMGIDKSNVRWVIHYNLPKNIEGYYQEIGRAGRDGLASETILFESYGDLIQLQKFASQGQNAEIQLAKLERMKQYADAQSCRRKILLSYFGEIVTENCGNCDVCKNPPAFFDGTIHAQKALSAIIRLNESEPLHVIVDFLRGSKNAYIYEKEYQNLKTYGVGIETSWHDWNQYIIQLINLGYCEIAFHQQNKIRLTPLAKKVLFEGEKVQLSTVQKPTEQKSEKSNNKLKVANNSLFETLRKLRYEIATEEEVPAYVIFSDATLRQMEINRPMSEEEFIIIDGVGKTKLEKYGNAFIKAIIAFQKDKKIKTKKESSTYKETLTLYQEGLPIDEIASKRKLGIGTIMSHLAKLYSDGAAIDLHQFVSKEEVNLIAKAQIKLEKPSALKPYFDYFEEKMAYEKIRLALAIIEKEENIN</sequence>
<evidence type="ECO:0000313" key="20">
    <source>
        <dbReference type="EMBL" id="MEL1240208.1"/>
    </source>
</evidence>
<dbReference type="InterPro" id="IPR036390">
    <property type="entry name" value="WH_DNA-bd_sf"/>
</dbReference>
<dbReference type="SMART" id="SM00490">
    <property type="entry name" value="HELICc"/>
    <property type="match status" value="1"/>
</dbReference>
<dbReference type="InterPro" id="IPR029491">
    <property type="entry name" value="Helicase_HTH"/>
</dbReference>
<keyword evidence="11" id="KW-0238">DNA-binding</keyword>
<dbReference type="PROSITE" id="PS51192">
    <property type="entry name" value="HELICASE_ATP_BIND_1"/>
    <property type="match status" value="1"/>
</dbReference>
<dbReference type="PANTHER" id="PTHR13710">
    <property type="entry name" value="DNA HELICASE RECQ FAMILY MEMBER"/>
    <property type="match status" value="1"/>
</dbReference>
<dbReference type="InterPro" id="IPR027417">
    <property type="entry name" value="P-loop_NTPase"/>
</dbReference>
<evidence type="ECO:0000259" key="17">
    <source>
        <dbReference type="PROSITE" id="PS50967"/>
    </source>
</evidence>
<dbReference type="Gene3D" id="3.40.50.300">
    <property type="entry name" value="P-loop containing nucleotide triphosphate hydrolases"/>
    <property type="match status" value="2"/>
</dbReference>